<evidence type="ECO:0000256" key="1">
    <source>
        <dbReference type="SAM" id="MobiDB-lite"/>
    </source>
</evidence>
<name>A0A6H9YXJ0_9ACTN</name>
<proteinExistence type="predicted"/>
<sequence>MKARIRPSAARPSRPVTDSWGQIHSGILSPDGPITTLSWLPSDLNAHRWPVVVTFPGDPESASVLYSQGLSFSSFMLQHSDPDRLECSTGTTAERDGVRTGSRPF</sequence>
<organism evidence="2 3">
    <name type="scientific">Actinomadura rudentiformis</name>
    <dbReference type="NCBI Taxonomy" id="359158"/>
    <lineage>
        <taxon>Bacteria</taxon>
        <taxon>Bacillati</taxon>
        <taxon>Actinomycetota</taxon>
        <taxon>Actinomycetes</taxon>
        <taxon>Streptosporangiales</taxon>
        <taxon>Thermomonosporaceae</taxon>
        <taxon>Actinomadura</taxon>
    </lineage>
</organism>
<feature type="region of interest" description="Disordered" evidence="1">
    <location>
        <begin position="1"/>
        <end position="24"/>
    </location>
</feature>
<dbReference type="AlphaFoldDB" id="A0A6H9YXJ0"/>
<feature type="region of interest" description="Disordered" evidence="1">
    <location>
        <begin position="83"/>
        <end position="105"/>
    </location>
</feature>
<reference evidence="2 3" key="1">
    <citation type="submission" date="2019-09" db="EMBL/GenBank/DDBJ databases">
        <title>Actinomadura physcomitrii sp. nov., a novel actinomycete isolated from moss [Physcomitrium sphaericum (Ludw) Fuernr].</title>
        <authorList>
            <person name="Zhuang X."/>
            <person name="Liu C."/>
        </authorList>
    </citation>
    <scope>NUCLEOTIDE SEQUENCE [LARGE SCALE GENOMIC DNA]</scope>
    <source>
        <strain evidence="2 3">HMC1</strain>
    </source>
</reference>
<dbReference type="EMBL" id="WBMT01000012">
    <property type="protein sequence ID" value="KAB2345917.1"/>
    <property type="molecule type" value="Genomic_DNA"/>
</dbReference>
<comment type="caution">
    <text evidence="2">The sequence shown here is derived from an EMBL/GenBank/DDBJ whole genome shotgun (WGS) entry which is preliminary data.</text>
</comment>
<evidence type="ECO:0000313" key="2">
    <source>
        <dbReference type="EMBL" id="KAB2345917.1"/>
    </source>
</evidence>
<protein>
    <submittedName>
        <fullName evidence="2">Uncharacterized protein</fullName>
    </submittedName>
</protein>
<keyword evidence="3" id="KW-1185">Reference proteome</keyword>
<gene>
    <name evidence="2" type="ORF">F8566_24660</name>
</gene>
<dbReference type="RefSeq" id="WP_151563860.1">
    <property type="nucleotide sequence ID" value="NZ_WBMT01000012.1"/>
</dbReference>
<accession>A0A6H9YXJ0</accession>
<evidence type="ECO:0000313" key="3">
    <source>
        <dbReference type="Proteomes" id="UP000468735"/>
    </source>
</evidence>
<feature type="compositionally biased region" description="Low complexity" evidence="1">
    <location>
        <begin position="1"/>
        <end position="15"/>
    </location>
</feature>
<dbReference type="Proteomes" id="UP000468735">
    <property type="component" value="Unassembled WGS sequence"/>
</dbReference>